<comment type="catalytic activity">
    <reaction evidence="3">
        <text>Endohydrolysis of (1-&gt;4)-alpha-D-glucosidic linkages in polysaccharides containing three or more (1-&gt;4)-alpha-linked D-glucose units.</text>
        <dbReference type="EC" id="3.2.1.1"/>
    </reaction>
</comment>
<evidence type="ECO:0000256" key="3">
    <source>
        <dbReference type="RuleBase" id="RU361134"/>
    </source>
</evidence>
<keyword evidence="3" id="KW-0378">Hydrolase</keyword>
<dbReference type="GO" id="GO:0016740">
    <property type="term" value="F:transferase activity"/>
    <property type="evidence" value="ECO:0007669"/>
    <property type="project" value="UniProtKB-KW"/>
</dbReference>
<dbReference type="InterPro" id="IPR006047">
    <property type="entry name" value="GH13_cat_dom"/>
</dbReference>
<dbReference type="InterPro" id="IPR006046">
    <property type="entry name" value="Alpha_amylase"/>
</dbReference>
<dbReference type="InterPro" id="IPR017853">
    <property type="entry name" value="GH"/>
</dbReference>
<comment type="similarity">
    <text evidence="1 2">Belongs to the glycosyl hydrolase 13 family.</text>
</comment>
<gene>
    <name evidence="5" type="primary">mgtA</name>
    <name evidence="5" type="ORF">OSSY52_09090</name>
</gene>
<keyword evidence="6" id="KW-1185">Reference proteome</keyword>
<dbReference type="GO" id="GO:0043169">
    <property type="term" value="F:cation binding"/>
    <property type="evidence" value="ECO:0007669"/>
    <property type="project" value="InterPro"/>
</dbReference>
<dbReference type="RefSeq" id="WP_190615838.1">
    <property type="nucleotide sequence ID" value="NZ_AP018712.1"/>
</dbReference>
<evidence type="ECO:0000256" key="2">
    <source>
        <dbReference type="RuleBase" id="RU003615"/>
    </source>
</evidence>
<dbReference type="GO" id="GO:0009313">
    <property type="term" value="P:oligosaccharide catabolic process"/>
    <property type="evidence" value="ECO:0007669"/>
    <property type="project" value="TreeGrafter"/>
</dbReference>
<keyword evidence="5" id="KW-0808">Transferase</keyword>
<dbReference type="Pfam" id="PF00128">
    <property type="entry name" value="Alpha-amylase"/>
    <property type="match status" value="1"/>
</dbReference>
<reference evidence="5 6" key="1">
    <citation type="submission" date="2018-06" db="EMBL/GenBank/DDBJ databases">
        <title>Genome sequencing of Oceanotoga sp. sy52.</title>
        <authorList>
            <person name="Mori K."/>
        </authorList>
    </citation>
    <scope>NUCLEOTIDE SEQUENCE [LARGE SCALE GENOMIC DNA]</scope>
    <source>
        <strain evidence="6">sy52</strain>
    </source>
</reference>
<name>A0A7G1G309_9BACT</name>
<proteinExistence type="inferred from homology"/>
<evidence type="ECO:0000313" key="5">
    <source>
        <dbReference type="EMBL" id="BBE30768.1"/>
    </source>
</evidence>
<dbReference type="InterPro" id="IPR045857">
    <property type="entry name" value="O16G_dom_2"/>
</dbReference>
<protein>
    <recommendedName>
        <fullName evidence="3">Alpha-amylase</fullName>
        <ecNumber evidence="3">3.2.1.1</ecNumber>
    </recommendedName>
</protein>
<dbReference type="KEGG" id="ocy:OSSY52_09090"/>
<organism evidence="5 6">
    <name type="scientific">Tepiditoga spiralis</name>
    <dbReference type="NCBI Taxonomy" id="2108365"/>
    <lineage>
        <taxon>Bacteria</taxon>
        <taxon>Thermotogati</taxon>
        <taxon>Thermotogota</taxon>
        <taxon>Thermotogae</taxon>
        <taxon>Petrotogales</taxon>
        <taxon>Petrotogaceae</taxon>
        <taxon>Tepiditoga</taxon>
    </lineage>
</organism>
<feature type="domain" description="Glycosyl hydrolase family 13 catalytic" evidence="4">
    <location>
        <begin position="5"/>
        <end position="403"/>
    </location>
</feature>
<evidence type="ECO:0000313" key="6">
    <source>
        <dbReference type="Proteomes" id="UP000516361"/>
    </source>
</evidence>
<dbReference type="Proteomes" id="UP000516361">
    <property type="component" value="Chromosome"/>
</dbReference>
<evidence type="ECO:0000259" key="4">
    <source>
        <dbReference type="SMART" id="SM00642"/>
    </source>
</evidence>
<dbReference type="SMART" id="SM00642">
    <property type="entry name" value="Aamy"/>
    <property type="match status" value="1"/>
</dbReference>
<sequence length="481" mass="56737">MIFYELYLRSFFDGNGDGIGDFSGLNKKLDYFVNLGITHIWLLPIMKSPSFHGYTITDFYNTNPLYGNLEELKETLKNGHNKGLKFVLDIPVNHVSINHPWFQKALNGDKKYENYFIWSNDKTDINEKRHWGNNINIWHKVNDKYFYGLFGPGSPELNFENKNLWNEMKKIFSFWLEIGFDGFRLDAAKHIFDYNIKEMKFEYQHEKNISFWKEMISHIKSINPNSTIISEVWDDPKIVKKYNGIFEIGFNFPFSYDLKESLKRNSTKKFINGLKNSMENYLNEEKIITNSGNFLTNHDMTRLMSELKTIEKVKFSIAMLMTLPGNPFIYYGEELGMKGKLSNVDFTEDAEEPLQWYSCGYGIGQTEWKNIKFNKPYSGVSFEEQINNETSILNFLKSVIAFRKENDWISEAKIKILYSNKNMVKLSVFNRLNEFIIYYNFKSHEIKLDNFDTSKIIKIFGNFNKKNKSLEKYSILVLKGR</sequence>
<dbReference type="PANTHER" id="PTHR10357">
    <property type="entry name" value="ALPHA-AMYLASE FAMILY MEMBER"/>
    <property type="match status" value="1"/>
</dbReference>
<dbReference type="AlphaFoldDB" id="A0A7G1G309"/>
<keyword evidence="3" id="KW-0326">Glycosidase</keyword>
<dbReference type="PANTHER" id="PTHR10357:SF179">
    <property type="entry name" value="NEUTRAL AND BASIC AMINO ACID TRANSPORT PROTEIN RBAT"/>
    <property type="match status" value="1"/>
</dbReference>
<dbReference type="PRINTS" id="PR00110">
    <property type="entry name" value="ALPHAAMYLASE"/>
</dbReference>
<dbReference type="Gene3D" id="3.20.20.80">
    <property type="entry name" value="Glycosidases"/>
    <property type="match status" value="1"/>
</dbReference>
<dbReference type="Gene3D" id="3.90.400.10">
    <property type="entry name" value="Oligo-1,6-glucosidase, Domain 2"/>
    <property type="match status" value="1"/>
</dbReference>
<dbReference type="EC" id="3.2.1.1" evidence="3"/>
<keyword evidence="3" id="KW-0119">Carbohydrate metabolism</keyword>
<dbReference type="InParanoid" id="A0A7G1G309"/>
<evidence type="ECO:0000256" key="1">
    <source>
        <dbReference type="ARBA" id="ARBA00008061"/>
    </source>
</evidence>
<dbReference type="EMBL" id="AP018712">
    <property type="protein sequence ID" value="BBE30768.1"/>
    <property type="molecule type" value="Genomic_DNA"/>
</dbReference>
<dbReference type="GO" id="GO:0004556">
    <property type="term" value="F:alpha-amylase activity"/>
    <property type="evidence" value="ECO:0007669"/>
    <property type="project" value="UniProtKB-UniRule"/>
</dbReference>
<accession>A0A7G1G309</accession>
<dbReference type="SUPFAM" id="SSF51445">
    <property type="entry name" value="(Trans)glycosidases"/>
    <property type="match status" value="1"/>
</dbReference>